<dbReference type="PANTHER" id="PTHR24198:SF165">
    <property type="entry name" value="ANKYRIN REPEAT-CONTAINING PROTEIN-RELATED"/>
    <property type="match status" value="1"/>
</dbReference>
<dbReference type="Pfam" id="PF12796">
    <property type="entry name" value="Ank_2"/>
    <property type="match status" value="1"/>
</dbReference>
<feature type="repeat" description="ANK" evidence="3">
    <location>
        <begin position="657"/>
        <end position="686"/>
    </location>
</feature>
<dbReference type="InterPro" id="IPR036770">
    <property type="entry name" value="Ankyrin_rpt-contain_sf"/>
</dbReference>
<dbReference type="SMART" id="SM00248">
    <property type="entry name" value="ANK"/>
    <property type="match status" value="5"/>
</dbReference>
<keyword evidence="1" id="KW-0677">Repeat</keyword>
<dbReference type="EMBL" id="JAVHJO010000002">
    <property type="protein sequence ID" value="KAK6542616.1"/>
    <property type="molecule type" value="Genomic_DNA"/>
</dbReference>
<evidence type="ECO:0000256" key="2">
    <source>
        <dbReference type="ARBA" id="ARBA00023043"/>
    </source>
</evidence>
<name>A0AAV9XM46_9PEZI</name>
<evidence type="ECO:0000256" key="3">
    <source>
        <dbReference type="PROSITE-ProRule" id="PRU00023"/>
    </source>
</evidence>
<feature type="repeat" description="ANK" evidence="3">
    <location>
        <begin position="734"/>
        <end position="766"/>
    </location>
</feature>
<evidence type="ECO:0000313" key="6">
    <source>
        <dbReference type="Proteomes" id="UP001365542"/>
    </source>
</evidence>
<organism evidence="5 6">
    <name type="scientific">Orbilia ellipsospora</name>
    <dbReference type="NCBI Taxonomy" id="2528407"/>
    <lineage>
        <taxon>Eukaryota</taxon>
        <taxon>Fungi</taxon>
        <taxon>Dikarya</taxon>
        <taxon>Ascomycota</taxon>
        <taxon>Pezizomycotina</taxon>
        <taxon>Orbiliomycetes</taxon>
        <taxon>Orbiliales</taxon>
        <taxon>Orbiliaceae</taxon>
        <taxon>Orbilia</taxon>
    </lineage>
</organism>
<feature type="region of interest" description="Disordered" evidence="4">
    <location>
        <begin position="1"/>
        <end position="24"/>
    </location>
</feature>
<accession>A0AAV9XM46</accession>
<protein>
    <recommendedName>
        <fullName evidence="7">Ankyrin repeat protein</fullName>
    </recommendedName>
</protein>
<evidence type="ECO:0008006" key="7">
    <source>
        <dbReference type="Google" id="ProtNLM"/>
    </source>
</evidence>
<keyword evidence="2 3" id="KW-0040">ANK repeat</keyword>
<reference evidence="5 6" key="1">
    <citation type="submission" date="2019-10" db="EMBL/GenBank/DDBJ databases">
        <authorList>
            <person name="Palmer J.M."/>
        </authorList>
    </citation>
    <scope>NUCLEOTIDE SEQUENCE [LARGE SCALE GENOMIC DNA]</scope>
    <source>
        <strain evidence="5 6">TWF694</strain>
    </source>
</reference>
<dbReference type="PANTHER" id="PTHR24198">
    <property type="entry name" value="ANKYRIN REPEAT AND PROTEIN KINASE DOMAIN-CONTAINING PROTEIN"/>
    <property type="match status" value="1"/>
</dbReference>
<feature type="compositionally biased region" description="Low complexity" evidence="4">
    <location>
        <begin position="1"/>
        <end position="15"/>
    </location>
</feature>
<dbReference type="SUPFAM" id="SSF48403">
    <property type="entry name" value="Ankyrin repeat"/>
    <property type="match status" value="1"/>
</dbReference>
<feature type="compositionally biased region" description="Polar residues" evidence="4">
    <location>
        <begin position="164"/>
        <end position="197"/>
    </location>
</feature>
<sequence length="790" mass="88438">MATENTTLSTPTSTTHENESRSLPRGVYHGLLARPVYHETMAVEALLPPTISEQQEQYRPKIENSDIDTLSTRIENASISIQGPRIEGTWSQDPRIENASLQDPGIGNRSLQDPRGGNISLEDFKSELQIVMHRNHPEQKHEHISPSNHINPRYYHVNPRDHTNPNTSPSPIHESSTPDPNLTKSTGVHGNPNTQTYDPKIENLPLLLEKMTFTKLRAEEYFTAQNWPKARTFITALLKLLNSNPTLHLYPTPQTSTYDQDKLFWLKRYLMMQAKFKKWNEGLEMLEETLVDLPHQRLDPGLKEHWEAFFFYRSGMLKLAREAGERGVTIKRENGITGKDLDRTLRVVVATLTELGEEVEVEFYKSLMGKHSLEELDKKESIMAEEELEVKGAGGGVKATDEDKKVGEIEIPSSKPETAPVSKREVILPTHGYRADRVGTGKTGMSRNKLLEQAGIYLTDLEEQPQPPRYEAISSPGENSKVTGLRLRDLKKDDYLLFNNNNLRILPPGIQSTDDPNPAETFEAYIQKEGIFAVQENLGKYFDIHFFSRNNMRLLEAILTDIPRIVTMGIAWADEIKLLTLLDRAIMRGNLDMASLIISKGASMFELTPTLGIDGGSMMHKYISRGYDDAVLFLLQNGYPPNGTVAHQTSPDGLLIPLHFAAVTNTEHRVINVLLSQGADVNIVDKTGKNALMVAIQCNNALVRKYNSGQVGRPLEPLQALVKGGIDVSAMDEGGNTALHYAAWTGKKKYIKFLVDAGVNKRIRNLDGKLAVDCVVPSALERGCMKLLSK</sequence>
<evidence type="ECO:0000313" key="5">
    <source>
        <dbReference type="EMBL" id="KAK6542616.1"/>
    </source>
</evidence>
<evidence type="ECO:0000256" key="1">
    <source>
        <dbReference type="ARBA" id="ARBA00022737"/>
    </source>
</evidence>
<comment type="caution">
    <text evidence="5">The sequence shown here is derived from an EMBL/GenBank/DDBJ whole genome shotgun (WGS) entry which is preliminary data.</text>
</comment>
<dbReference type="Gene3D" id="1.25.40.20">
    <property type="entry name" value="Ankyrin repeat-containing domain"/>
    <property type="match status" value="1"/>
</dbReference>
<evidence type="ECO:0000256" key="4">
    <source>
        <dbReference type="SAM" id="MobiDB-lite"/>
    </source>
</evidence>
<dbReference type="Proteomes" id="UP001365542">
    <property type="component" value="Unassembled WGS sequence"/>
</dbReference>
<keyword evidence="6" id="KW-1185">Reference proteome</keyword>
<dbReference type="PROSITE" id="PS50088">
    <property type="entry name" value="ANK_REPEAT"/>
    <property type="match status" value="2"/>
</dbReference>
<dbReference type="InterPro" id="IPR002110">
    <property type="entry name" value="Ankyrin_rpt"/>
</dbReference>
<feature type="region of interest" description="Disordered" evidence="4">
    <location>
        <begin position="137"/>
        <end position="198"/>
    </location>
</feature>
<gene>
    <name evidence="5" type="ORF">TWF694_006560</name>
</gene>
<dbReference type="PROSITE" id="PS50297">
    <property type="entry name" value="ANK_REP_REGION"/>
    <property type="match status" value="2"/>
</dbReference>
<proteinExistence type="predicted"/>
<dbReference type="AlphaFoldDB" id="A0AAV9XM46"/>